<dbReference type="Proteomes" id="UP000282574">
    <property type="component" value="Unassembled WGS sequence"/>
</dbReference>
<dbReference type="GO" id="GO:0003677">
    <property type="term" value="F:DNA binding"/>
    <property type="evidence" value="ECO:0007669"/>
    <property type="project" value="InterPro"/>
</dbReference>
<dbReference type="GO" id="GO:0004803">
    <property type="term" value="F:transposase activity"/>
    <property type="evidence" value="ECO:0007669"/>
    <property type="project" value="InterPro"/>
</dbReference>
<evidence type="ECO:0000313" key="2">
    <source>
        <dbReference type="EMBL" id="RUS98547.1"/>
    </source>
</evidence>
<feature type="domain" description="Transposase IS4-like" evidence="1">
    <location>
        <begin position="4"/>
        <end position="145"/>
    </location>
</feature>
<dbReference type="InterPro" id="IPR002559">
    <property type="entry name" value="Transposase_11"/>
</dbReference>
<comment type="caution">
    <text evidence="2">The sequence shown here is derived from an EMBL/GenBank/DDBJ whole genome shotgun (WGS) entry which is preliminary data.</text>
</comment>
<proteinExistence type="predicted"/>
<sequence>MGKREFHSVELASWLQGQNISFVFRQKQDTTFREKRQNFQPLSNIPIHPGVRIFYSNVNLTQKQGFGRFNLAVYWKRQYRGKQEEQARYLLTNLPDLKTAIHIYSQRFGIEAMFRDCKTGGYNLEGSKANPNRLTRLILLIALAMTDAWLQGERAVLQRQQSYLCREPEKGRTRKRHSDFWSLFIWTKLDSYLS</sequence>
<dbReference type="AlphaFoldDB" id="A0AB37U900"/>
<evidence type="ECO:0000313" key="3">
    <source>
        <dbReference type="Proteomes" id="UP000282574"/>
    </source>
</evidence>
<keyword evidence="3" id="KW-1185">Reference proteome</keyword>
<gene>
    <name evidence="2" type="ORF">DSM107010_69240</name>
</gene>
<dbReference type="Gene3D" id="3.90.350.10">
    <property type="entry name" value="Transposase Inhibitor Protein From Tn5, Chain A, domain 1"/>
    <property type="match status" value="1"/>
</dbReference>
<dbReference type="EMBL" id="RSCK01000160">
    <property type="protein sequence ID" value="RUS98547.1"/>
    <property type="molecule type" value="Genomic_DNA"/>
</dbReference>
<evidence type="ECO:0000259" key="1">
    <source>
        <dbReference type="Pfam" id="PF01609"/>
    </source>
</evidence>
<dbReference type="GO" id="GO:0006313">
    <property type="term" value="P:DNA transposition"/>
    <property type="evidence" value="ECO:0007669"/>
    <property type="project" value="InterPro"/>
</dbReference>
<dbReference type="SUPFAM" id="SSF53098">
    <property type="entry name" value="Ribonuclease H-like"/>
    <property type="match status" value="1"/>
</dbReference>
<dbReference type="InterPro" id="IPR012337">
    <property type="entry name" value="RNaseH-like_sf"/>
</dbReference>
<accession>A0AB37U900</accession>
<protein>
    <recommendedName>
        <fullName evidence="1">Transposase IS4-like domain-containing protein</fullName>
    </recommendedName>
</protein>
<organism evidence="2 3">
    <name type="scientific">Chroococcidiopsis cubana SAG 39.79</name>
    <dbReference type="NCBI Taxonomy" id="388085"/>
    <lineage>
        <taxon>Bacteria</taxon>
        <taxon>Bacillati</taxon>
        <taxon>Cyanobacteriota</taxon>
        <taxon>Cyanophyceae</taxon>
        <taxon>Chroococcidiopsidales</taxon>
        <taxon>Chroococcidiopsidaceae</taxon>
        <taxon>Chroococcidiopsis</taxon>
    </lineage>
</organism>
<dbReference type="Pfam" id="PF01609">
    <property type="entry name" value="DDE_Tnp_1"/>
    <property type="match status" value="1"/>
</dbReference>
<reference evidence="2 3" key="1">
    <citation type="journal article" date="2019" name="Genome Biol. Evol.">
        <title>Day and night: Metabolic profiles and evolutionary relationships of six axenic non-marine cyanobacteria.</title>
        <authorList>
            <person name="Will S.E."/>
            <person name="Henke P."/>
            <person name="Boedeker C."/>
            <person name="Huang S."/>
            <person name="Brinkmann H."/>
            <person name="Rohde M."/>
            <person name="Jarek M."/>
            <person name="Friedl T."/>
            <person name="Seufert S."/>
            <person name="Schumacher M."/>
            <person name="Overmann J."/>
            <person name="Neumann-Schaal M."/>
            <person name="Petersen J."/>
        </authorList>
    </citation>
    <scope>NUCLEOTIDE SEQUENCE [LARGE SCALE GENOMIC DNA]</scope>
    <source>
        <strain evidence="2 3">SAG 39.79</strain>
    </source>
</reference>
<dbReference type="RefSeq" id="WP_127025246.1">
    <property type="nucleotide sequence ID" value="NZ_JAVKZF010000004.1"/>
</dbReference>
<name>A0AB37U900_9CYAN</name>